<feature type="signal peptide" evidence="1">
    <location>
        <begin position="1"/>
        <end position="20"/>
    </location>
</feature>
<comment type="caution">
    <text evidence="2">The sequence shown here is derived from an EMBL/GenBank/DDBJ whole genome shotgun (WGS) entry which is preliminary data.</text>
</comment>
<name>A0A369J7R4_HYPMA</name>
<evidence type="ECO:0000313" key="3">
    <source>
        <dbReference type="Proteomes" id="UP000076154"/>
    </source>
</evidence>
<accession>A0A369J7R4</accession>
<dbReference type="SUPFAM" id="SSF53098">
    <property type="entry name" value="Ribonuclease H-like"/>
    <property type="match status" value="1"/>
</dbReference>
<dbReference type="GO" id="GO:0003676">
    <property type="term" value="F:nucleic acid binding"/>
    <property type="evidence" value="ECO:0007669"/>
    <property type="project" value="InterPro"/>
</dbReference>
<sequence>MLFMMKWICRKSLSTLMALAKIMVMRMCEQEAVYTFYLLNSLEQMNNAGEAVAILLAVEAALTDAILYIKSDSKIVIDGLTKNLHK</sequence>
<keyword evidence="1" id="KW-0732">Signal</keyword>
<evidence type="ECO:0008006" key="4">
    <source>
        <dbReference type="Google" id="ProtNLM"/>
    </source>
</evidence>
<dbReference type="AlphaFoldDB" id="A0A369J7R4"/>
<proteinExistence type="predicted"/>
<organism evidence="2 3">
    <name type="scientific">Hypsizygus marmoreus</name>
    <name type="common">White beech mushroom</name>
    <name type="synonym">Agaricus marmoreus</name>
    <dbReference type="NCBI Taxonomy" id="39966"/>
    <lineage>
        <taxon>Eukaryota</taxon>
        <taxon>Fungi</taxon>
        <taxon>Dikarya</taxon>
        <taxon>Basidiomycota</taxon>
        <taxon>Agaricomycotina</taxon>
        <taxon>Agaricomycetes</taxon>
        <taxon>Agaricomycetidae</taxon>
        <taxon>Agaricales</taxon>
        <taxon>Tricholomatineae</taxon>
        <taxon>Lyophyllaceae</taxon>
        <taxon>Hypsizygus</taxon>
    </lineage>
</organism>
<dbReference type="Gene3D" id="3.30.420.10">
    <property type="entry name" value="Ribonuclease H-like superfamily/Ribonuclease H"/>
    <property type="match status" value="1"/>
</dbReference>
<dbReference type="InterPro" id="IPR036397">
    <property type="entry name" value="RNaseH_sf"/>
</dbReference>
<evidence type="ECO:0000256" key="1">
    <source>
        <dbReference type="SAM" id="SignalP"/>
    </source>
</evidence>
<protein>
    <recommendedName>
        <fullName evidence="4">RNase H type-1 domain-containing protein</fullName>
    </recommendedName>
</protein>
<dbReference type="Proteomes" id="UP000076154">
    <property type="component" value="Unassembled WGS sequence"/>
</dbReference>
<dbReference type="InterPro" id="IPR012337">
    <property type="entry name" value="RNaseH-like_sf"/>
</dbReference>
<dbReference type="EMBL" id="LUEZ02000138">
    <property type="protein sequence ID" value="RDB15753.1"/>
    <property type="molecule type" value="Genomic_DNA"/>
</dbReference>
<gene>
    <name evidence="2" type="ORF">Hypma_003757</name>
</gene>
<reference evidence="2" key="1">
    <citation type="submission" date="2018-04" db="EMBL/GenBank/DDBJ databases">
        <title>Whole genome sequencing of Hypsizygus marmoreus.</title>
        <authorList>
            <person name="Choi I.-G."/>
            <person name="Min B."/>
            <person name="Kim J.-G."/>
            <person name="Kim S."/>
            <person name="Oh Y.-L."/>
            <person name="Kong W.-S."/>
            <person name="Park H."/>
            <person name="Jeong J."/>
            <person name="Song E.-S."/>
        </authorList>
    </citation>
    <scope>NUCLEOTIDE SEQUENCE [LARGE SCALE GENOMIC DNA]</scope>
    <source>
        <strain evidence="2">51987-8</strain>
    </source>
</reference>
<feature type="chain" id="PRO_5017025692" description="RNase H type-1 domain-containing protein" evidence="1">
    <location>
        <begin position="21"/>
        <end position="86"/>
    </location>
</feature>
<evidence type="ECO:0000313" key="2">
    <source>
        <dbReference type="EMBL" id="RDB15753.1"/>
    </source>
</evidence>
<dbReference type="InParanoid" id="A0A369J7R4"/>
<keyword evidence="3" id="KW-1185">Reference proteome</keyword>